<gene>
    <name evidence="2" type="ORF">TPSB3V08_LOCUS5847</name>
</gene>
<accession>A0A7R9D5H1</accession>
<feature type="region of interest" description="Disordered" evidence="1">
    <location>
        <begin position="63"/>
        <end position="82"/>
    </location>
</feature>
<reference evidence="2" key="1">
    <citation type="submission" date="2020-11" db="EMBL/GenBank/DDBJ databases">
        <authorList>
            <person name="Tran Van P."/>
        </authorList>
    </citation>
    <scope>NUCLEOTIDE SEQUENCE</scope>
</reference>
<evidence type="ECO:0000256" key="1">
    <source>
        <dbReference type="SAM" id="MobiDB-lite"/>
    </source>
</evidence>
<proteinExistence type="predicted"/>
<protein>
    <submittedName>
        <fullName evidence="2">Uncharacterized protein</fullName>
    </submittedName>
</protein>
<organism evidence="2">
    <name type="scientific">Timema poppense</name>
    <name type="common">Walking stick</name>
    <dbReference type="NCBI Taxonomy" id="170557"/>
    <lineage>
        <taxon>Eukaryota</taxon>
        <taxon>Metazoa</taxon>
        <taxon>Ecdysozoa</taxon>
        <taxon>Arthropoda</taxon>
        <taxon>Hexapoda</taxon>
        <taxon>Insecta</taxon>
        <taxon>Pterygota</taxon>
        <taxon>Neoptera</taxon>
        <taxon>Polyneoptera</taxon>
        <taxon>Phasmatodea</taxon>
        <taxon>Timematodea</taxon>
        <taxon>Timematoidea</taxon>
        <taxon>Timematidae</taxon>
        <taxon>Timema</taxon>
    </lineage>
</organism>
<sequence length="82" mass="8927">MVGPVLTTSNYCYGDCVGCSGQLTVVLSSRKQTIQNSSVMGGVASFEDMNSYGNIVRFRQDVGNGSYSEENNDRRADSFQAR</sequence>
<feature type="compositionally biased region" description="Basic and acidic residues" evidence="1">
    <location>
        <begin position="71"/>
        <end position="82"/>
    </location>
</feature>
<name>A0A7R9D5H1_TIMPO</name>
<dbReference type="EMBL" id="OD003242">
    <property type="protein sequence ID" value="CAD7407367.1"/>
    <property type="molecule type" value="Genomic_DNA"/>
</dbReference>
<evidence type="ECO:0000313" key="2">
    <source>
        <dbReference type="EMBL" id="CAD7407367.1"/>
    </source>
</evidence>
<dbReference type="AlphaFoldDB" id="A0A7R9D5H1"/>